<organism evidence="5 6">
    <name type="scientific">Endocarpon pusillum (strain Z07020 / HMAS-L-300199)</name>
    <name type="common">Lichen-forming fungus</name>
    <dbReference type="NCBI Taxonomy" id="1263415"/>
    <lineage>
        <taxon>Eukaryota</taxon>
        <taxon>Fungi</taxon>
        <taxon>Dikarya</taxon>
        <taxon>Ascomycota</taxon>
        <taxon>Pezizomycotina</taxon>
        <taxon>Eurotiomycetes</taxon>
        <taxon>Chaetothyriomycetidae</taxon>
        <taxon>Verrucariales</taxon>
        <taxon>Verrucariaceae</taxon>
        <taxon>Endocarpon</taxon>
    </lineage>
</organism>
<evidence type="ECO:0000313" key="6">
    <source>
        <dbReference type="Proteomes" id="UP000019373"/>
    </source>
</evidence>
<dbReference type="OrthoDB" id="4062651at2759"/>
<dbReference type="RefSeq" id="XP_007800214.1">
    <property type="nucleotide sequence ID" value="XM_007802023.1"/>
</dbReference>
<gene>
    <name evidence="5" type="ORF">EPUS_09229</name>
</gene>
<evidence type="ECO:0000256" key="3">
    <source>
        <dbReference type="ARBA" id="ARBA00022840"/>
    </source>
</evidence>
<dbReference type="EMBL" id="KE720895">
    <property type="protein sequence ID" value="ERF74133.1"/>
    <property type="molecule type" value="Genomic_DNA"/>
</dbReference>
<dbReference type="InterPro" id="IPR050117">
    <property type="entry name" value="MAPK"/>
</dbReference>
<evidence type="ECO:0000256" key="2">
    <source>
        <dbReference type="ARBA" id="ARBA00022741"/>
    </source>
</evidence>
<dbReference type="GO" id="GO:0005524">
    <property type="term" value="F:ATP binding"/>
    <property type="evidence" value="ECO:0007669"/>
    <property type="project" value="UniProtKB-KW"/>
</dbReference>
<evidence type="ECO:0000256" key="1">
    <source>
        <dbReference type="ARBA" id="ARBA00022527"/>
    </source>
</evidence>
<dbReference type="Gene3D" id="1.10.510.10">
    <property type="entry name" value="Transferase(Phosphotransferase) domain 1"/>
    <property type="match status" value="1"/>
</dbReference>
<dbReference type="PANTHER" id="PTHR24055">
    <property type="entry name" value="MITOGEN-ACTIVATED PROTEIN KINASE"/>
    <property type="match status" value="1"/>
</dbReference>
<dbReference type="HOGENOM" id="CLU_054430_2_0_1"/>
<proteinExistence type="predicted"/>
<protein>
    <recommendedName>
        <fullName evidence="4">Protein kinase domain-containing protein</fullName>
    </recommendedName>
</protein>
<reference evidence="6" key="1">
    <citation type="journal article" date="2014" name="BMC Genomics">
        <title>Genome characteristics reveal the impact of lichenization on lichen-forming fungus Endocarpon pusillum Hedwig (Verrucariales, Ascomycota).</title>
        <authorList>
            <person name="Wang Y.-Y."/>
            <person name="Liu B."/>
            <person name="Zhang X.-Y."/>
            <person name="Zhou Q.-M."/>
            <person name="Zhang T."/>
            <person name="Li H."/>
            <person name="Yu Y.-F."/>
            <person name="Zhang X.-L."/>
            <person name="Hao X.-Y."/>
            <person name="Wang M."/>
            <person name="Wang L."/>
            <person name="Wei J.-C."/>
        </authorList>
    </citation>
    <scope>NUCLEOTIDE SEQUENCE [LARGE SCALE GENOMIC DNA]</scope>
    <source>
        <strain evidence="6">Z07020 / HMAS-L-300199</strain>
    </source>
</reference>
<keyword evidence="1" id="KW-0723">Serine/threonine-protein kinase</keyword>
<accession>U1GPC9</accession>
<evidence type="ECO:0000313" key="5">
    <source>
        <dbReference type="EMBL" id="ERF74133.1"/>
    </source>
</evidence>
<dbReference type="GO" id="GO:0004674">
    <property type="term" value="F:protein serine/threonine kinase activity"/>
    <property type="evidence" value="ECO:0007669"/>
    <property type="project" value="UniProtKB-KW"/>
</dbReference>
<keyword evidence="1" id="KW-0418">Kinase</keyword>
<sequence>MSSDLKPNNVVVDHDVDDKGFVQISGVKIADEDNIVFLDGKRDFNPKGSARPLLIGNEFWRSPEQQVGFGIGQATDVWSFGVVCIYVVFRLMIFGIYPEHRTPDVDLRWQVLERMFRYFGPSPPAFFDHIGLDSLDKVEQEVLLRLNHFEQHNKREPFWDWATTGDPSMDEETFSFLRKMLSLDPGRRATMDQVLDDPWWNNYGR</sequence>
<feature type="domain" description="Protein kinase" evidence="4">
    <location>
        <begin position="1"/>
        <end position="200"/>
    </location>
</feature>
<dbReference type="Proteomes" id="UP000019373">
    <property type="component" value="Unassembled WGS sequence"/>
</dbReference>
<name>U1GPC9_ENDPU</name>
<dbReference type="Pfam" id="PF00069">
    <property type="entry name" value="Pkinase"/>
    <property type="match status" value="1"/>
</dbReference>
<keyword evidence="2" id="KW-0547">Nucleotide-binding</keyword>
<keyword evidence="1" id="KW-0808">Transferase</keyword>
<dbReference type="PROSITE" id="PS50011">
    <property type="entry name" value="PROTEIN_KINASE_DOM"/>
    <property type="match status" value="1"/>
</dbReference>
<dbReference type="SUPFAM" id="SSF56112">
    <property type="entry name" value="Protein kinase-like (PK-like)"/>
    <property type="match status" value="1"/>
</dbReference>
<dbReference type="InterPro" id="IPR011009">
    <property type="entry name" value="Kinase-like_dom_sf"/>
</dbReference>
<keyword evidence="3" id="KW-0067">ATP-binding</keyword>
<keyword evidence="6" id="KW-1185">Reference proteome</keyword>
<evidence type="ECO:0000259" key="4">
    <source>
        <dbReference type="PROSITE" id="PS50011"/>
    </source>
</evidence>
<dbReference type="AlphaFoldDB" id="U1GPC9"/>
<dbReference type="InterPro" id="IPR000719">
    <property type="entry name" value="Prot_kinase_dom"/>
</dbReference>
<dbReference type="GeneID" id="19244059"/>